<feature type="region of interest" description="Disordered" evidence="1">
    <location>
        <begin position="1"/>
        <end position="20"/>
    </location>
</feature>
<dbReference type="Proteomes" id="UP000292935">
    <property type="component" value="Unassembled WGS sequence"/>
</dbReference>
<sequence>MSHSQDSGDPHVLGPGLLPTPFTADEIRDASGSGKTIRILVEEPEGEAFERVNRFTECDDEGATLERWRVAPDGGVDGEIASARVTWLELQGHAAFPAERTTVDEETIDLPIGRVECLRYDTRDEAPDAAAETFWFARAFPGMPVRFESPTPAGRVRTTVLAVEVVR</sequence>
<reference evidence="2 3" key="1">
    <citation type="submission" date="2019-01" db="EMBL/GenBank/DDBJ databases">
        <authorList>
            <person name="Li J."/>
        </authorList>
    </citation>
    <scope>NUCLEOTIDE SEQUENCE [LARGE SCALE GENOMIC DNA]</scope>
    <source>
        <strain evidence="2 3">CCUG 35506</strain>
    </source>
</reference>
<keyword evidence="3" id="KW-1185">Reference proteome</keyword>
<evidence type="ECO:0000256" key="1">
    <source>
        <dbReference type="SAM" id="MobiDB-lite"/>
    </source>
</evidence>
<dbReference type="EMBL" id="SDPO01000003">
    <property type="protein sequence ID" value="RXZ47223.1"/>
    <property type="molecule type" value="Genomic_DNA"/>
</dbReference>
<dbReference type="RefSeq" id="WP_129231703.1">
    <property type="nucleotide sequence ID" value="NZ_SDPO01000003.1"/>
</dbReference>
<dbReference type="OrthoDB" id="4861283at2"/>
<dbReference type="AlphaFoldDB" id="A0A4V1QS56"/>
<evidence type="ECO:0000313" key="3">
    <source>
        <dbReference type="Proteomes" id="UP000292935"/>
    </source>
</evidence>
<gene>
    <name evidence="2" type="ORF">ESP57_11600</name>
</gene>
<proteinExistence type="predicted"/>
<evidence type="ECO:0000313" key="2">
    <source>
        <dbReference type="EMBL" id="RXZ47223.1"/>
    </source>
</evidence>
<comment type="caution">
    <text evidence="2">The sequence shown here is derived from an EMBL/GenBank/DDBJ whole genome shotgun (WGS) entry which is preliminary data.</text>
</comment>
<organism evidence="2 3">
    <name type="scientific">Agromyces fucosus</name>
    <dbReference type="NCBI Taxonomy" id="41985"/>
    <lineage>
        <taxon>Bacteria</taxon>
        <taxon>Bacillati</taxon>
        <taxon>Actinomycetota</taxon>
        <taxon>Actinomycetes</taxon>
        <taxon>Micrococcales</taxon>
        <taxon>Microbacteriaceae</taxon>
        <taxon>Agromyces</taxon>
    </lineage>
</organism>
<protein>
    <submittedName>
        <fullName evidence="2">Uncharacterized protein</fullName>
    </submittedName>
</protein>
<accession>A0A4V1QS56</accession>
<name>A0A4V1QS56_9MICO</name>